<feature type="region of interest" description="Disordered" evidence="6">
    <location>
        <begin position="494"/>
        <end position="573"/>
    </location>
</feature>
<feature type="transmembrane region" description="Helical" evidence="7">
    <location>
        <begin position="650"/>
        <end position="670"/>
    </location>
</feature>
<feature type="transmembrane region" description="Helical" evidence="7">
    <location>
        <begin position="279"/>
        <end position="297"/>
    </location>
</feature>
<feature type="transmembrane region" description="Helical" evidence="7">
    <location>
        <begin position="21"/>
        <end position="45"/>
    </location>
</feature>
<feature type="transmembrane region" description="Helical" evidence="7">
    <location>
        <begin position="356"/>
        <end position="379"/>
    </location>
</feature>
<keyword evidence="9" id="KW-1185">Reference proteome</keyword>
<evidence type="ECO:0000256" key="6">
    <source>
        <dbReference type="SAM" id="MobiDB-lite"/>
    </source>
</evidence>
<dbReference type="PANTHER" id="PTHR19432:SF76">
    <property type="entry name" value="TRANSPORTER, PUTATIVE (EUROFUNG)-RELATED"/>
    <property type="match status" value="1"/>
</dbReference>
<dbReference type="EMBL" id="SAEB01000009">
    <property type="protein sequence ID" value="RVD82843.1"/>
    <property type="molecule type" value="Genomic_DNA"/>
</dbReference>
<dbReference type="OrthoDB" id="28755at2759"/>
<dbReference type="RefSeq" id="XP_067488387.1">
    <property type="nucleotide sequence ID" value="XM_067636809.1"/>
</dbReference>
<dbReference type="STRING" id="97331.A0A436ZVT3"/>
<dbReference type="PANTHER" id="PTHR19432">
    <property type="entry name" value="SUGAR TRANSPORTER"/>
    <property type="match status" value="1"/>
</dbReference>
<dbReference type="GO" id="GO:0008506">
    <property type="term" value="F:sucrose:proton symporter activity"/>
    <property type="evidence" value="ECO:0007669"/>
    <property type="project" value="TreeGrafter"/>
</dbReference>
<comment type="caution">
    <text evidence="8">The sequence shown here is derived from an EMBL/GenBank/DDBJ whole genome shotgun (WGS) entry which is preliminary data.</text>
</comment>
<feature type="transmembrane region" description="Helical" evidence="7">
    <location>
        <begin position="309"/>
        <end position="327"/>
    </location>
</feature>
<gene>
    <name evidence="8" type="ORF">DFL_007255</name>
</gene>
<organism evidence="8 9">
    <name type="scientific">Arthrobotrys flagrans</name>
    <name type="common">Nematode-trapping fungus</name>
    <name type="synonym">Trichothecium flagrans</name>
    <dbReference type="NCBI Taxonomy" id="97331"/>
    <lineage>
        <taxon>Eukaryota</taxon>
        <taxon>Fungi</taxon>
        <taxon>Dikarya</taxon>
        <taxon>Ascomycota</taxon>
        <taxon>Pezizomycotina</taxon>
        <taxon>Orbiliomycetes</taxon>
        <taxon>Orbiliales</taxon>
        <taxon>Orbiliaceae</taxon>
        <taxon>Arthrobotrys</taxon>
    </lineage>
</organism>
<feature type="transmembrane region" description="Helical" evidence="7">
    <location>
        <begin position="99"/>
        <end position="119"/>
    </location>
</feature>
<feature type="transmembrane region" description="Helical" evidence="7">
    <location>
        <begin position="439"/>
        <end position="461"/>
    </location>
</feature>
<evidence type="ECO:0000256" key="5">
    <source>
        <dbReference type="ARBA" id="ARBA00023136"/>
    </source>
</evidence>
<evidence type="ECO:0000256" key="3">
    <source>
        <dbReference type="ARBA" id="ARBA00022692"/>
    </source>
</evidence>
<reference evidence="8 9" key="1">
    <citation type="submission" date="2019-01" db="EMBL/GenBank/DDBJ databases">
        <title>Intercellular communication is required for trap formation in the nematode-trapping fungus Duddingtonia flagrans.</title>
        <authorList>
            <person name="Youssar L."/>
            <person name="Wernet V."/>
            <person name="Hensel N."/>
            <person name="Hildebrandt H.-G."/>
            <person name="Fischer R."/>
        </authorList>
    </citation>
    <scope>NUCLEOTIDE SEQUENCE [LARGE SCALE GENOMIC DNA]</scope>
    <source>
        <strain evidence="8 9">CBS H-5679</strain>
    </source>
</reference>
<evidence type="ECO:0000256" key="2">
    <source>
        <dbReference type="ARBA" id="ARBA00022448"/>
    </source>
</evidence>
<feature type="compositionally biased region" description="Gly residues" evidence="6">
    <location>
        <begin position="557"/>
        <end position="566"/>
    </location>
</feature>
<evidence type="ECO:0000313" key="8">
    <source>
        <dbReference type="EMBL" id="RVD82843.1"/>
    </source>
</evidence>
<keyword evidence="2" id="KW-0813">Transport</keyword>
<feature type="transmembrane region" description="Helical" evidence="7">
    <location>
        <begin position="247"/>
        <end position="267"/>
    </location>
</feature>
<dbReference type="Gene3D" id="1.20.1250.20">
    <property type="entry name" value="MFS general substrate transporter like domains"/>
    <property type="match status" value="1"/>
</dbReference>
<proteinExistence type="predicted"/>
<sequence>MASATWVGTPSIRGSSNAARMALLTVCLAGVQFTWGIEMACMFFQSLSPAAIDRQLSGGHELTSQLFNLTANKKTYDNGNTDCTPYLLSLGVSKSKTSLVWIAGPLSGLITQPIVGAMADRSRLKWGRRRPFMIAGTAMVFLSLLVLGWTSEIVGLFVRDDEDRHKNATVVVAVLSIYVLDFAVNAVQASCRAIIVDTLSIRRQQQGSAWASRMIATGNVISYLAGSIDLVGIFGHWFLGNTQFKKLCLISSIILGGTVGLTSWAVTERVLLSRRESDTEGGIFHIFVVIYQTLFSLPNRIRAICFIQYFAWLGWFPFLFFSSTWVGEVYQRYDQTKQPKEDDGRPKDAVADIARVGSMALVLFAIVSLLGSITLPWVVKSPPSDTGHKRRPPKIAFITRVLKAIKPFKPSLTMAWMVSHIIFAVAMSLAIFADSLKSATVLVVLCGIPWAITCWAPFAMLGEEINRISHGSDADRLMSQSGEVYNRLQQLAEEEADADHEERQRLNKENDGSSSDEEDSNELDIGRTSRGGSNTHTPRRSDIESGNLNLRIPPRSPGGGSSGGSDDGTMSPTLHIVQTPELQTEEAQNSSTGELAGIYLGILNLFITLPQFVGSFVSFVVFAILEPGKSPELAEGGDQVPQEPKKGVNAIAVTMLIGGLGSIVAAWRTWKLPQVR</sequence>
<dbReference type="SUPFAM" id="SSF103473">
    <property type="entry name" value="MFS general substrate transporter"/>
    <property type="match status" value="1"/>
</dbReference>
<comment type="subcellular location">
    <subcellularLocation>
        <location evidence="1">Membrane</location>
        <topology evidence="1">Multi-pass membrane protein</topology>
    </subcellularLocation>
</comment>
<feature type="transmembrane region" description="Helical" evidence="7">
    <location>
        <begin position="220"/>
        <end position="240"/>
    </location>
</feature>
<protein>
    <submittedName>
        <fullName evidence="8">Uncharacterized protein</fullName>
    </submittedName>
</protein>
<dbReference type="VEuPathDB" id="FungiDB:DFL_007255"/>
<evidence type="ECO:0000313" key="9">
    <source>
        <dbReference type="Proteomes" id="UP000283090"/>
    </source>
</evidence>
<name>A0A436ZVT3_ARTFL</name>
<keyword evidence="4 7" id="KW-1133">Transmembrane helix</keyword>
<dbReference type="InterPro" id="IPR036259">
    <property type="entry name" value="MFS_trans_sf"/>
</dbReference>
<dbReference type="Proteomes" id="UP000283090">
    <property type="component" value="Unassembled WGS sequence"/>
</dbReference>
<feature type="transmembrane region" description="Helical" evidence="7">
    <location>
        <begin position="598"/>
        <end position="625"/>
    </location>
</feature>
<feature type="transmembrane region" description="Helical" evidence="7">
    <location>
        <begin position="412"/>
        <end position="433"/>
    </location>
</feature>
<dbReference type="Pfam" id="PF13347">
    <property type="entry name" value="MFS_2"/>
    <property type="match status" value="1"/>
</dbReference>
<accession>A0A436ZVT3</accession>
<evidence type="ECO:0000256" key="1">
    <source>
        <dbReference type="ARBA" id="ARBA00004141"/>
    </source>
</evidence>
<feature type="compositionally biased region" description="Basic and acidic residues" evidence="6">
    <location>
        <begin position="500"/>
        <end position="511"/>
    </location>
</feature>
<dbReference type="GeneID" id="93589566"/>
<evidence type="ECO:0000256" key="4">
    <source>
        <dbReference type="ARBA" id="ARBA00022989"/>
    </source>
</evidence>
<keyword evidence="3 7" id="KW-0812">Transmembrane</keyword>
<dbReference type="AlphaFoldDB" id="A0A436ZVT3"/>
<keyword evidence="5 7" id="KW-0472">Membrane</keyword>
<dbReference type="GO" id="GO:0005886">
    <property type="term" value="C:plasma membrane"/>
    <property type="evidence" value="ECO:0007669"/>
    <property type="project" value="TreeGrafter"/>
</dbReference>
<feature type="transmembrane region" description="Helical" evidence="7">
    <location>
        <begin position="131"/>
        <end position="150"/>
    </location>
</feature>
<evidence type="ECO:0000256" key="7">
    <source>
        <dbReference type="SAM" id="Phobius"/>
    </source>
</evidence>